<feature type="compositionally biased region" description="Acidic residues" evidence="1">
    <location>
        <begin position="126"/>
        <end position="137"/>
    </location>
</feature>
<evidence type="ECO:0000256" key="1">
    <source>
        <dbReference type="SAM" id="MobiDB-lite"/>
    </source>
</evidence>
<evidence type="ECO:0000313" key="3">
    <source>
        <dbReference type="Proteomes" id="UP000245764"/>
    </source>
</evidence>
<organism evidence="2 3">
    <name type="scientific">Zymoseptoria tritici ST99CH_1E4</name>
    <dbReference type="NCBI Taxonomy" id="1276532"/>
    <lineage>
        <taxon>Eukaryota</taxon>
        <taxon>Fungi</taxon>
        <taxon>Dikarya</taxon>
        <taxon>Ascomycota</taxon>
        <taxon>Pezizomycotina</taxon>
        <taxon>Dothideomycetes</taxon>
        <taxon>Dothideomycetidae</taxon>
        <taxon>Mycosphaerellales</taxon>
        <taxon>Mycosphaerellaceae</taxon>
        <taxon>Zymoseptoria</taxon>
    </lineage>
</organism>
<feature type="compositionally biased region" description="Basic and acidic residues" evidence="1">
    <location>
        <begin position="143"/>
        <end position="161"/>
    </location>
</feature>
<feature type="compositionally biased region" description="Basic and acidic residues" evidence="1">
    <location>
        <begin position="113"/>
        <end position="125"/>
    </location>
</feature>
<reference evidence="3" key="1">
    <citation type="submission" date="2017-05" db="EMBL/GenBank/DDBJ databases">
        <authorList>
            <person name="Song R."/>
            <person name="Chenine A.L."/>
            <person name="Ruprecht R.M."/>
        </authorList>
    </citation>
    <scope>NUCLEOTIDE SEQUENCE [LARGE SCALE GENOMIC DNA]</scope>
</reference>
<accession>A0A2H1H9X7</accession>
<sequence>MTEWVGKRYGLDGPGHGPGPAELPAQQPPNFKQFHIDSIPFSIATKLDYTKARPQITLSLTSHACGNIGAIFPRQLNEFYDDLGWDRGGDVPERERRNEKNMHVGEEEDEDQKGEGAEEKGSRDDKEEDDEDDEEDAMISQIFKERSARKMRENVLPEGRKWIVSLPSRSPPDPGEGRAGSNLHPSPTGLLQASPIAQYLLRQTLRPPRQNGTIP</sequence>
<dbReference type="EMBL" id="LT854270">
    <property type="protein sequence ID" value="SMR62594.1"/>
    <property type="molecule type" value="Genomic_DNA"/>
</dbReference>
<protein>
    <submittedName>
        <fullName evidence="2">Uncharacterized protein</fullName>
    </submittedName>
</protein>
<feature type="region of interest" description="Disordered" evidence="1">
    <location>
        <begin position="86"/>
        <end position="191"/>
    </location>
</feature>
<name>A0A2H1H9X7_ZYMTR</name>
<proteinExistence type="predicted"/>
<dbReference type="Proteomes" id="UP000245764">
    <property type="component" value="Chromosome 18"/>
</dbReference>
<feature type="compositionally biased region" description="Basic and acidic residues" evidence="1">
    <location>
        <begin position="86"/>
        <end position="105"/>
    </location>
</feature>
<dbReference type="AlphaFoldDB" id="A0A2H1H9X7"/>
<evidence type="ECO:0000313" key="2">
    <source>
        <dbReference type="EMBL" id="SMR62594.1"/>
    </source>
</evidence>
<gene>
    <name evidence="2" type="ORF">ZT1E4_G11910</name>
</gene>